<proteinExistence type="predicted"/>
<organism evidence="2 3">
    <name type="scientific">Saccharothrix variisporea</name>
    <dbReference type="NCBI Taxonomy" id="543527"/>
    <lineage>
        <taxon>Bacteria</taxon>
        <taxon>Bacillati</taxon>
        <taxon>Actinomycetota</taxon>
        <taxon>Actinomycetes</taxon>
        <taxon>Pseudonocardiales</taxon>
        <taxon>Pseudonocardiaceae</taxon>
        <taxon>Saccharothrix</taxon>
    </lineage>
</organism>
<dbReference type="EMBL" id="RBXR01000001">
    <property type="protein sequence ID" value="RKT72099.1"/>
    <property type="molecule type" value="Genomic_DNA"/>
</dbReference>
<evidence type="ECO:0000313" key="2">
    <source>
        <dbReference type="EMBL" id="RKT72099.1"/>
    </source>
</evidence>
<gene>
    <name evidence="2" type="ORF">DFJ66_5407</name>
</gene>
<sequence>MTSDDHPAAPPVPLPFEYRPARRRPVWPIVLGSAGLALVVAVSAAVTFGSAALSFTFGDCVEPVSGQQVQMRAVADCGMPRAVYVVAAERDGRAGCPQGDYVATPDGRCLALRVKAGDCLRVVPYGASVQAYALGWCERPDKIVVEAVHDSAEAVCSGGVRHRYSRPARTVCLSG</sequence>
<feature type="transmembrane region" description="Helical" evidence="1">
    <location>
        <begin position="29"/>
        <end position="55"/>
    </location>
</feature>
<accession>A0A495XEH9</accession>
<keyword evidence="1" id="KW-0472">Membrane</keyword>
<dbReference type="OrthoDB" id="3621007at2"/>
<comment type="caution">
    <text evidence="2">The sequence shown here is derived from an EMBL/GenBank/DDBJ whole genome shotgun (WGS) entry which is preliminary data.</text>
</comment>
<keyword evidence="3" id="KW-1185">Reference proteome</keyword>
<keyword evidence="1" id="KW-0812">Transmembrane</keyword>
<dbReference type="RefSeq" id="WP_121224890.1">
    <property type="nucleotide sequence ID" value="NZ_JBIUBA010000008.1"/>
</dbReference>
<evidence type="ECO:0000256" key="1">
    <source>
        <dbReference type="SAM" id="Phobius"/>
    </source>
</evidence>
<protein>
    <submittedName>
        <fullName evidence="2">Uncharacterized protein</fullName>
    </submittedName>
</protein>
<name>A0A495XEH9_9PSEU</name>
<dbReference type="Proteomes" id="UP000272729">
    <property type="component" value="Unassembled WGS sequence"/>
</dbReference>
<evidence type="ECO:0000313" key="3">
    <source>
        <dbReference type="Proteomes" id="UP000272729"/>
    </source>
</evidence>
<keyword evidence="1" id="KW-1133">Transmembrane helix</keyword>
<dbReference type="AlphaFoldDB" id="A0A495XEH9"/>
<reference evidence="2 3" key="1">
    <citation type="submission" date="2018-10" db="EMBL/GenBank/DDBJ databases">
        <title>Sequencing the genomes of 1000 actinobacteria strains.</title>
        <authorList>
            <person name="Klenk H.-P."/>
        </authorList>
    </citation>
    <scope>NUCLEOTIDE SEQUENCE [LARGE SCALE GENOMIC DNA]</scope>
    <source>
        <strain evidence="2 3">DSM 43911</strain>
    </source>
</reference>